<proteinExistence type="predicted"/>
<sequence length="341" mass="38118">MAVHMAPVRSIDPALRESYALCRRVHATHRPTYLATRLLLPPSIRPHAHALLAFFAASDRIADVGQLRVRERAFRRWSAASMDELRRGESRHPLRRALINTSRVHDLPPELFGRFLEETRADLTGSSGFQTFEDLRRFLRGVSGTAAVAGVSLLNRPDPELERLASLMGEVHHLIDVFCDYPEDLPQDRVYVAAEDMERVGADRTMLRWGPPSRALDELVRHQVRRARGLHRESIGLVALLPGRYRPFVLTAVEIHAEYLDLVDRMGARALRDRATLSRARLLRLALPQLLLGRGQAHAGRGRLGAPGRGDVGRTGSRHLASVHDGHTEQPSGIPTEGENP</sequence>
<dbReference type="AlphaFoldDB" id="A0A221W5H4"/>
<dbReference type="OrthoDB" id="9807580at2"/>
<dbReference type="EMBL" id="CP022521">
    <property type="protein sequence ID" value="ASO20963.1"/>
    <property type="molecule type" value="Genomic_DNA"/>
</dbReference>
<accession>A0A221W5H4</accession>
<name>A0A221W5H4_9PSEU</name>
<evidence type="ECO:0000313" key="2">
    <source>
        <dbReference type="Proteomes" id="UP000204221"/>
    </source>
</evidence>
<dbReference type="PANTHER" id="PTHR31480">
    <property type="entry name" value="BIFUNCTIONAL LYCOPENE CYCLASE/PHYTOENE SYNTHASE"/>
    <property type="match status" value="1"/>
</dbReference>
<dbReference type="InterPro" id="IPR002060">
    <property type="entry name" value="Squ/phyt_synthse"/>
</dbReference>
<dbReference type="InterPro" id="IPR008949">
    <property type="entry name" value="Isoprenoid_synthase_dom_sf"/>
</dbReference>
<dbReference type="SUPFAM" id="SSF48576">
    <property type="entry name" value="Terpenoid synthases"/>
    <property type="match status" value="1"/>
</dbReference>
<keyword evidence="2" id="KW-1185">Reference proteome</keyword>
<organism evidence="1 2">
    <name type="scientific">Actinoalloteichus hoggarensis</name>
    <dbReference type="NCBI Taxonomy" id="1470176"/>
    <lineage>
        <taxon>Bacteria</taxon>
        <taxon>Bacillati</taxon>
        <taxon>Actinomycetota</taxon>
        <taxon>Actinomycetes</taxon>
        <taxon>Pseudonocardiales</taxon>
        <taxon>Pseudonocardiaceae</taxon>
        <taxon>Actinoalloteichus</taxon>
    </lineage>
</organism>
<dbReference type="RefSeq" id="WP_093942215.1">
    <property type="nucleotide sequence ID" value="NZ_CP022521.1"/>
</dbReference>
<keyword evidence="1" id="KW-0808">Transferase</keyword>
<protein>
    <submittedName>
        <fullName evidence="1">All-trans-phytoene synthase</fullName>
        <ecNumber evidence="1">2.5.1.99</ecNumber>
    </submittedName>
</protein>
<dbReference type="Pfam" id="PF00494">
    <property type="entry name" value="SQS_PSY"/>
    <property type="match status" value="1"/>
</dbReference>
<reference evidence="1 2" key="1">
    <citation type="submission" date="2017-07" db="EMBL/GenBank/DDBJ databases">
        <title>Complete genome sequence of Actinoalloteichus hoggarensis DSM 45943, type strain of Actinoalloteichus hoggarensis.</title>
        <authorList>
            <person name="Ruckert C."/>
            <person name="Nouioui I."/>
            <person name="Willmese J."/>
            <person name="van Wezel G."/>
            <person name="Klenk H.-P."/>
            <person name="Kalinowski J."/>
            <person name="Zotchev S.B."/>
        </authorList>
    </citation>
    <scope>NUCLEOTIDE SEQUENCE [LARGE SCALE GENOMIC DNA]</scope>
    <source>
        <strain evidence="1 2">DSM 45943</strain>
    </source>
</reference>
<dbReference type="EC" id="2.5.1.99" evidence="1"/>
<dbReference type="Proteomes" id="UP000204221">
    <property type="component" value="Chromosome"/>
</dbReference>
<dbReference type="KEGG" id="ahg:AHOG_16685"/>
<evidence type="ECO:0000313" key="1">
    <source>
        <dbReference type="EMBL" id="ASO20963.1"/>
    </source>
</evidence>
<gene>
    <name evidence="1" type="primary">crtB2</name>
    <name evidence="1" type="ORF">AHOG_16685</name>
</gene>
<dbReference type="Gene3D" id="1.10.600.10">
    <property type="entry name" value="Farnesyl Diphosphate Synthase"/>
    <property type="match status" value="1"/>
</dbReference>
<dbReference type="GO" id="GO:0016765">
    <property type="term" value="F:transferase activity, transferring alkyl or aryl (other than methyl) groups"/>
    <property type="evidence" value="ECO:0007669"/>
    <property type="project" value="UniProtKB-ARBA"/>
</dbReference>